<dbReference type="InterPro" id="IPR012675">
    <property type="entry name" value="Beta-grasp_dom_sf"/>
</dbReference>
<organism evidence="1 2">
    <name type="scientific">Flavivirga spongiicola</name>
    <dbReference type="NCBI Taxonomy" id="421621"/>
    <lineage>
        <taxon>Bacteria</taxon>
        <taxon>Pseudomonadati</taxon>
        <taxon>Bacteroidota</taxon>
        <taxon>Flavobacteriia</taxon>
        <taxon>Flavobacteriales</taxon>
        <taxon>Flavobacteriaceae</taxon>
        <taxon>Flavivirga</taxon>
    </lineage>
</organism>
<reference evidence="1 2" key="1">
    <citation type="submission" date="2022-09" db="EMBL/GenBank/DDBJ databases">
        <title>Genome sequencing of Flavivirga sp. MEBiC05379.</title>
        <authorList>
            <person name="Oh H.-M."/>
            <person name="Kwon K.K."/>
            <person name="Park M.J."/>
            <person name="Yang S.-H."/>
        </authorList>
    </citation>
    <scope>NUCLEOTIDE SEQUENCE [LARGE SCALE GENOMIC DNA]</scope>
    <source>
        <strain evidence="1 2">MEBiC05379</strain>
    </source>
</reference>
<gene>
    <name evidence="1" type="ORF">N1F79_04415</name>
</gene>
<dbReference type="Proteomes" id="UP001337305">
    <property type="component" value="Unassembled WGS sequence"/>
</dbReference>
<dbReference type="InterPro" id="IPR010038">
    <property type="entry name" value="MoaD_arc-typ"/>
</dbReference>
<name>A0ABU7XPN9_9FLAO</name>
<dbReference type="SUPFAM" id="SSF54285">
    <property type="entry name" value="MoaD/ThiS"/>
    <property type="match status" value="1"/>
</dbReference>
<dbReference type="Gene3D" id="3.10.20.30">
    <property type="match status" value="1"/>
</dbReference>
<comment type="caution">
    <text evidence="1">The sequence shown here is derived from an EMBL/GenBank/DDBJ whole genome shotgun (WGS) entry which is preliminary data.</text>
</comment>
<evidence type="ECO:0000313" key="1">
    <source>
        <dbReference type="EMBL" id="MEF3832361.1"/>
    </source>
</evidence>
<protein>
    <submittedName>
        <fullName evidence="1">MoaD/ThiS family protein</fullName>
    </submittedName>
</protein>
<dbReference type="InterPro" id="IPR016155">
    <property type="entry name" value="Mopterin_synth/thiamin_S_b"/>
</dbReference>
<proteinExistence type="predicted"/>
<accession>A0ABU7XPN9</accession>
<keyword evidence="2" id="KW-1185">Reference proteome</keyword>
<sequence length="92" mass="10104">MNIKLRFTAQIKDVVGNGADTIVVNDGAKLQDLLKKIAGKYGEKFESILFDENNGYRHSNLIVINQSQISYEDNVTLTEGDEVTLMSPISGG</sequence>
<dbReference type="RefSeq" id="WP_303304742.1">
    <property type="nucleotide sequence ID" value="NZ_JAODOP010000004.1"/>
</dbReference>
<dbReference type="Pfam" id="PF02597">
    <property type="entry name" value="ThiS"/>
    <property type="match status" value="1"/>
</dbReference>
<dbReference type="EMBL" id="JAODOP010000004">
    <property type="protein sequence ID" value="MEF3832361.1"/>
    <property type="molecule type" value="Genomic_DNA"/>
</dbReference>
<dbReference type="InterPro" id="IPR003749">
    <property type="entry name" value="ThiS/MoaD-like"/>
</dbReference>
<dbReference type="NCBIfam" id="TIGR01687">
    <property type="entry name" value="moaD_arch"/>
    <property type="match status" value="1"/>
</dbReference>
<dbReference type="CDD" id="cd17040">
    <property type="entry name" value="Ubl_MoaD_like"/>
    <property type="match status" value="1"/>
</dbReference>
<evidence type="ECO:0000313" key="2">
    <source>
        <dbReference type="Proteomes" id="UP001337305"/>
    </source>
</evidence>